<dbReference type="SUPFAM" id="SSF53474">
    <property type="entry name" value="alpha/beta-Hydrolases"/>
    <property type="match status" value="1"/>
</dbReference>
<dbReference type="InterPro" id="IPR050565">
    <property type="entry name" value="LYPA1-2/EST-like"/>
</dbReference>
<dbReference type="GO" id="GO:0008474">
    <property type="term" value="F:palmitoyl-(protein) hydrolase activity"/>
    <property type="evidence" value="ECO:0007669"/>
    <property type="project" value="TreeGrafter"/>
</dbReference>
<dbReference type="PANTHER" id="PTHR10655">
    <property type="entry name" value="LYSOPHOSPHOLIPASE-RELATED"/>
    <property type="match status" value="1"/>
</dbReference>
<protein>
    <recommendedName>
        <fullName evidence="4">Phospholipase/carboxylesterase/thioesterase domain-containing protein</fullName>
    </recommendedName>
</protein>
<dbReference type="InterPro" id="IPR029058">
    <property type="entry name" value="AB_hydrolase_fold"/>
</dbReference>
<dbReference type="PhylomeDB" id="A0A0G4HWH4"/>
<evidence type="ECO:0000256" key="3">
    <source>
        <dbReference type="SAM" id="MobiDB-lite"/>
    </source>
</evidence>
<gene>
    <name evidence="5" type="ORF">Cvel_32615</name>
</gene>
<dbReference type="EMBL" id="CDMZ01004145">
    <property type="protein sequence ID" value="CEM48782.1"/>
    <property type="molecule type" value="Genomic_DNA"/>
</dbReference>
<organism evidence="5">
    <name type="scientific">Chromera velia CCMP2878</name>
    <dbReference type="NCBI Taxonomy" id="1169474"/>
    <lineage>
        <taxon>Eukaryota</taxon>
        <taxon>Sar</taxon>
        <taxon>Alveolata</taxon>
        <taxon>Colpodellida</taxon>
        <taxon>Chromeraceae</taxon>
        <taxon>Chromera</taxon>
    </lineage>
</organism>
<comment type="similarity">
    <text evidence="1">Belongs to the AB hydrolase superfamily. AB hydrolase 2 family.</text>
</comment>
<keyword evidence="2" id="KW-0378">Hydrolase</keyword>
<accession>A0A0G4HWH4</accession>
<evidence type="ECO:0000313" key="5">
    <source>
        <dbReference type="EMBL" id="CEM48782.1"/>
    </source>
</evidence>
<evidence type="ECO:0000256" key="2">
    <source>
        <dbReference type="ARBA" id="ARBA00022801"/>
    </source>
</evidence>
<feature type="domain" description="Phospholipase/carboxylesterase/thioesterase" evidence="4">
    <location>
        <begin position="154"/>
        <end position="360"/>
    </location>
</feature>
<dbReference type="GO" id="GO:0005737">
    <property type="term" value="C:cytoplasm"/>
    <property type="evidence" value="ECO:0007669"/>
    <property type="project" value="TreeGrafter"/>
</dbReference>
<dbReference type="PANTHER" id="PTHR10655:SF17">
    <property type="entry name" value="LYSOPHOSPHOLIPASE-LIKE PROTEIN 1"/>
    <property type="match status" value="1"/>
</dbReference>
<dbReference type="AlphaFoldDB" id="A0A0G4HWH4"/>
<evidence type="ECO:0000259" key="4">
    <source>
        <dbReference type="Pfam" id="PF02230"/>
    </source>
</evidence>
<proteinExistence type="inferred from homology"/>
<feature type="region of interest" description="Disordered" evidence="3">
    <location>
        <begin position="127"/>
        <end position="152"/>
    </location>
</feature>
<evidence type="ECO:0000256" key="1">
    <source>
        <dbReference type="ARBA" id="ARBA00006499"/>
    </source>
</evidence>
<dbReference type="VEuPathDB" id="CryptoDB:Cvel_32615"/>
<sequence>MMPVMPAWRGVTAPGKDSTHKTVDITNAAVAVITSKSRNDKAAGVVDMSPLDAGGERTVKRFSLTLPEIRGSCIGTNSGQCLCKALSDPRLVHSTTISSFLSLLSARRAVRTQNTLRPVQRFRNYGSRHARRPRTAMSAKQDDSYGGQGMTLDPAETPESLVIFCHGLGDTAHGWFPVAQQLQAILPKTRFILPTAPNRPIKINMNMSMPGWADIYGLTPEASEDKEGMEQSAERLMKIVEGEKAKGIAPEKIVIGGFSQGGALSLYAATKASSTLGGVVALSGWMPLGKEAKGRVTEEAKKTPLMMCHGELDMVVSHEWGAKSMELVKELGFQVDWHSFPGLDHGALPQEIYAVGQWLKAKLV</sequence>
<dbReference type="GO" id="GO:0052689">
    <property type="term" value="F:carboxylic ester hydrolase activity"/>
    <property type="evidence" value="ECO:0007669"/>
    <property type="project" value="TreeGrafter"/>
</dbReference>
<dbReference type="Gene3D" id="3.40.50.1820">
    <property type="entry name" value="alpha/beta hydrolase"/>
    <property type="match status" value="1"/>
</dbReference>
<dbReference type="Pfam" id="PF02230">
    <property type="entry name" value="Abhydrolase_2"/>
    <property type="match status" value="1"/>
</dbReference>
<name>A0A0G4HWH4_9ALVE</name>
<dbReference type="InterPro" id="IPR003140">
    <property type="entry name" value="PLipase/COase/thioEstase"/>
</dbReference>
<reference evidence="5" key="1">
    <citation type="submission" date="2014-11" db="EMBL/GenBank/DDBJ databases">
        <authorList>
            <person name="Otto D Thomas"/>
            <person name="Naeem Raeece"/>
        </authorList>
    </citation>
    <scope>NUCLEOTIDE SEQUENCE</scope>
</reference>